<evidence type="ECO:0000256" key="2">
    <source>
        <dbReference type="ARBA" id="ARBA00007832"/>
    </source>
</evidence>
<dbReference type="RefSeq" id="WP_394608173.1">
    <property type="nucleotide sequence ID" value="NZ_JBIHSJ010000004.1"/>
</dbReference>
<dbReference type="SUPFAM" id="SSF55729">
    <property type="entry name" value="Acyl-CoA N-acyltransferases (Nat)"/>
    <property type="match status" value="1"/>
</dbReference>
<gene>
    <name evidence="4" type="ORF">ACGRQ9_12975</name>
</gene>
<dbReference type="Pfam" id="PF06276">
    <property type="entry name" value="FhuF"/>
    <property type="match status" value="1"/>
</dbReference>
<dbReference type="EMBL" id="JBIHSN010000003">
    <property type="protein sequence ID" value="MFH0266358.1"/>
    <property type="molecule type" value="Genomic_DNA"/>
</dbReference>
<comment type="caution">
    <text evidence="4">The sequence shown here is derived from an EMBL/GenBank/DDBJ whole genome shotgun (WGS) entry which is preliminary data.</text>
</comment>
<dbReference type="Gene3D" id="1.10.510.40">
    <property type="match status" value="1"/>
</dbReference>
<dbReference type="InterPro" id="IPR022770">
    <property type="entry name" value="IucA/IucC-like_C"/>
</dbReference>
<evidence type="ECO:0000256" key="1">
    <source>
        <dbReference type="ARBA" id="ARBA00004924"/>
    </source>
</evidence>
<dbReference type="EC" id="2.3.1.-" evidence="4"/>
<proteinExistence type="inferred from homology"/>
<comment type="similarity">
    <text evidence="2">Belongs to the IucA/IucC family.</text>
</comment>
<feature type="domain" description="Acyltransferase MbtK/IucB-like conserved" evidence="3">
    <location>
        <begin position="763"/>
        <end position="810"/>
    </location>
</feature>
<dbReference type="InterPro" id="IPR019432">
    <property type="entry name" value="Acyltransferase_MbtK/IucB-like"/>
</dbReference>
<dbReference type="Gene3D" id="3.40.630.30">
    <property type="match status" value="1"/>
</dbReference>
<organism evidence="4 5">
    <name type="scientific">Vibrio rumoiensis</name>
    <dbReference type="NCBI Taxonomy" id="76258"/>
    <lineage>
        <taxon>Bacteria</taxon>
        <taxon>Pseudomonadati</taxon>
        <taxon>Pseudomonadota</taxon>
        <taxon>Gammaproteobacteria</taxon>
        <taxon>Vibrionales</taxon>
        <taxon>Vibrionaceae</taxon>
        <taxon>Vibrio</taxon>
    </lineage>
</organism>
<dbReference type="PANTHER" id="PTHR34384">
    <property type="entry name" value="L-2,3-DIAMINOPROPANOATE--CITRATE LIGASE"/>
    <property type="match status" value="1"/>
</dbReference>
<reference evidence="4 5" key="1">
    <citation type="submission" date="2024-10" db="EMBL/GenBank/DDBJ databases">
        <authorList>
            <person name="Yibar A."/>
            <person name="Saticioglu I.B."/>
            <person name="Duman M."/>
            <person name="Ajmi N."/>
            <person name="Gurler F."/>
            <person name="Ay H."/>
            <person name="Onuk E."/>
            <person name="Guler S."/>
            <person name="Romalde J.L."/>
        </authorList>
    </citation>
    <scope>NUCLEOTIDE SEQUENCE [LARGE SCALE GENOMIC DNA]</scope>
    <source>
        <strain evidence="4 5">14-MA-B</strain>
    </source>
</reference>
<keyword evidence="4" id="KW-0012">Acyltransferase</keyword>
<dbReference type="PANTHER" id="PTHR34384:SF5">
    <property type="entry name" value="L-2,3-DIAMINOPROPANOATE--CITRATE LIGASE"/>
    <property type="match status" value="1"/>
</dbReference>
<dbReference type="Pfam" id="PF04183">
    <property type="entry name" value="IucA_IucC"/>
    <property type="match status" value="1"/>
</dbReference>
<dbReference type="InterPro" id="IPR007310">
    <property type="entry name" value="Aerobactin_biosyn_IucA/IucC_N"/>
</dbReference>
<accession>A0ABW7IYX4</accession>
<dbReference type="Proteomes" id="UP001607151">
    <property type="component" value="Unassembled WGS sequence"/>
</dbReference>
<keyword evidence="5" id="KW-1185">Reference proteome</keyword>
<dbReference type="SMART" id="SM01006">
    <property type="entry name" value="AlcB"/>
    <property type="match status" value="1"/>
</dbReference>
<protein>
    <submittedName>
        <fullName evidence="4">GNAT family N-acetyltransferase</fullName>
        <ecNumber evidence="4">2.3.1.-</ecNumber>
    </submittedName>
</protein>
<dbReference type="InterPro" id="IPR016181">
    <property type="entry name" value="Acyl_CoA_acyltransferase"/>
</dbReference>
<dbReference type="InterPro" id="IPR037455">
    <property type="entry name" value="LucA/IucC-like"/>
</dbReference>
<dbReference type="GO" id="GO:0016746">
    <property type="term" value="F:acyltransferase activity"/>
    <property type="evidence" value="ECO:0007669"/>
    <property type="project" value="UniProtKB-KW"/>
</dbReference>
<evidence type="ECO:0000259" key="3">
    <source>
        <dbReference type="SMART" id="SM01006"/>
    </source>
</evidence>
<keyword evidence="4" id="KW-0808">Transferase</keyword>
<evidence type="ECO:0000313" key="4">
    <source>
        <dbReference type="EMBL" id="MFH0266358.1"/>
    </source>
</evidence>
<sequence>MSIDLFAIPDSTMQPASTLGLQSFFNSFSMEEKDCRVVQQALYIPLGTQQLALPLSYVSQLGRHRYQGDIYLINNVNIQNKQQLNTERNPANKIDFSRAIELVISHFYPDLEPAVRDRFFNRVGESTRYIQHAFQALERRSLTGNSDDTFIQSEQSLVGGHSMHPAPKSCEPLTEAQQQAYLPEYGQSFAVEWFAVHPDYIATQTETPQLLHTFKALLQSNLSVDGKTTNHIPTRIQQGWLALPMHPLQAAKWREDIETHGLSEYVVDCQLSTHGWTATSSTRAIYHPQLAWMLKVSLPVKLTNSLRLLSEKEAKRGVQFSQILQTPAGQEMQQRMPHTEFIQEPIWASVKDSNGHCLDLPLVCLRNNVFHSFTEPHTVQAQLTTTHVLATVNQNLNGKSQIGQWVRNYAQENQLTLEMASRQWLNQFMNQVIHPLCIARSDYGIILLAHQQNILLTIEDNLPAGMKYRDCQGIALTDIALQRFSALFDGQEPEYYVSQDKVDPYLSYYLIGNTLLNTIAAISADTQVDECALWSVCQHAFRQWRQAQPKDSGFYDYLLSSPTLSWKRNFFCFLSDFNEATLPDPSQIYCEIENPFYDSQPKTRLYKPLPTNDLQPRNICIESLQILVAQDHSHQRFALYELGVLQGEFDIIHSQDGLYLDTDLTESMLWWSAAEHAFYTSNKTVLNCGHWPSFIEPHLTNGKLLLSTFLQVAPIWHQSAQLTESAQRQTAANGISHPTRPSKPVGTVFQRYCYHLKRIVSFRMIEIDRDLTTFHQWHNHPLTSPVWELEGSLEMHSQYLKKLEQDPHQFAVIGEFDGVAFGYFEVYWAAEDRLGPYYECQDYDRGVHILVGNFDYRGGTYFDAWGKSILHYCFLVEPQTMNTVGEPNAKNHRVVKITERIGMKKQFEFDFPHKRAALLQCQRHDFFDNVIF</sequence>
<evidence type="ECO:0000313" key="5">
    <source>
        <dbReference type="Proteomes" id="UP001607151"/>
    </source>
</evidence>
<dbReference type="Pfam" id="PF13523">
    <property type="entry name" value="Acetyltransf_8"/>
    <property type="match status" value="1"/>
</dbReference>
<name>A0ABW7IYX4_9VIBR</name>
<comment type="pathway">
    <text evidence="1">Siderophore biosynthesis.</text>
</comment>